<evidence type="ECO:0000313" key="2">
    <source>
        <dbReference type="EMBL" id="KAK2110579.1"/>
    </source>
</evidence>
<comment type="caution">
    <text evidence="2">The sequence shown here is derived from an EMBL/GenBank/DDBJ whole genome shotgun (WGS) entry which is preliminary data.</text>
</comment>
<proteinExistence type="predicted"/>
<evidence type="ECO:0000313" key="3">
    <source>
        <dbReference type="Proteomes" id="UP001266305"/>
    </source>
</evidence>
<dbReference type="EMBL" id="JASSZA010000005">
    <property type="protein sequence ID" value="KAK2110579.1"/>
    <property type="molecule type" value="Genomic_DNA"/>
</dbReference>
<accession>A0ABQ9VMH5</accession>
<feature type="compositionally biased region" description="Low complexity" evidence="1">
    <location>
        <begin position="72"/>
        <end position="85"/>
    </location>
</feature>
<feature type="region of interest" description="Disordered" evidence="1">
    <location>
        <begin position="1"/>
        <end position="111"/>
    </location>
</feature>
<evidence type="ECO:0000256" key="1">
    <source>
        <dbReference type="SAM" id="MobiDB-lite"/>
    </source>
</evidence>
<gene>
    <name evidence="2" type="ORF">P7K49_010325</name>
</gene>
<protein>
    <submittedName>
        <fullName evidence="2">Uncharacterized protein</fullName>
    </submittedName>
</protein>
<organism evidence="2 3">
    <name type="scientific">Saguinus oedipus</name>
    <name type="common">Cotton-top tamarin</name>
    <name type="synonym">Oedipomidas oedipus</name>
    <dbReference type="NCBI Taxonomy" id="9490"/>
    <lineage>
        <taxon>Eukaryota</taxon>
        <taxon>Metazoa</taxon>
        <taxon>Chordata</taxon>
        <taxon>Craniata</taxon>
        <taxon>Vertebrata</taxon>
        <taxon>Euteleostomi</taxon>
        <taxon>Mammalia</taxon>
        <taxon>Eutheria</taxon>
        <taxon>Euarchontoglires</taxon>
        <taxon>Primates</taxon>
        <taxon>Haplorrhini</taxon>
        <taxon>Platyrrhini</taxon>
        <taxon>Cebidae</taxon>
        <taxon>Callitrichinae</taxon>
        <taxon>Saguinus</taxon>
    </lineage>
</organism>
<dbReference type="Proteomes" id="UP001266305">
    <property type="component" value="Unassembled WGS sequence"/>
</dbReference>
<keyword evidence="3" id="KW-1185">Reference proteome</keyword>
<reference evidence="2 3" key="1">
    <citation type="submission" date="2023-05" db="EMBL/GenBank/DDBJ databases">
        <title>B98-5 Cell Line De Novo Hybrid Assembly: An Optical Mapping Approach.</title>
        <authorList>
            <person name="Kananen K."/>
            <person name="Auerbach J.A."/>
            <person name="Kautto E."/>
            <person name="Blachly J.S."/>
        </authorList>
    </citation>
    <scope>NUCLEOTIDE SEQUENCE [LARGE SCALE GENOMIC DNA]</scope>
    <source>
        <strain evidence="2">B95-8</strain>
        <tissue evidence="2">Cell line</tissue>
    </source>
</reference>
<sequence length="243" mass="25005">MTATPAAHARGPGLPPDVCGARKMAAEPSTGQWLRRRLRAGIARGGGSALRARRRRGRGGSEGRLAPPPATPWAARRTLTPGSSRPRPRGPEGQKGPRPPPPARAPGPKLSRAGRVLDALRLPPLSRLGEGSPPSARGARPALWACLLRSPAAPRPLEAGGGRSCPFSARAAGGGGGAGRALAAQVGVARAELLAEFPLVPTSPPLVRRCPLRCASSYGMEGFAAHLTVHSTPTSLPREQGLV</sequence>
<name>A0ABQ9VMH5_SAGOE</name>